<dbReference type="EMBL" id="JBEPFB010000023">
    <property type="protein sequence ID" value="MER7378381.1"/>
    <property type="molecule type" value="Genomic_DNA"/>
</dbReference>
<keyword evidence="4" id="KW-1185">Reference proteome</keyword>
<comment type="caution">
    <text evidence="3">The sequence shown here is derived from an EMBL/GenBank/DDBJ whole genome shotgun (WGS) entry which is preliminary data.</text>
</comment>
<feature type="domain" description="Histidine kinase/HSP90-like ATPase" evidence="2">
    <location>
        <begin position="9"/>
        <end position="62"/>
    </location>
</feature>
<proteinExistence type="predicted"/>
<evidence type="ECO:0000313" key="4">
    <source>
        <dbReference type="Proteomes" id="UP001486207"/>
    </source>
</evidence>
<dbReference type="Gene3D" id="3.30.565.10">
    <property type="entry name" value="Histidine kinase-like ATPase, C-terminal domain"/>
    <property type="match status" value="1"/>
</dbReference>
<evidence type="ECO:0000256" key="1">
    <source>
        <dbReference type="SAM" id="MobiDB-lite"/>
    </source>
</evidence>
<evidence type="ECO:0000259" key="2">
    <source>
        <dbReference type="Pfam" id="PF02518"/>
    </source>
</evidence>
<reference evidence="3 4" key="1">
    <citation type="submission" date="2024-06" db="EMBL/GenBank/DDBJ databases">
        <title>The Natural Products Discovery Center: Release of the First 8490 Sequenced Strains for Exploring Actinobacteria Biosynthetic Diversity.</title>
        <authorList>
            <person name="Kalkreuter E."/>
            <person name="Kautsar S.A."/>
            <person name="Yang D."/>
            <person name="Bader C.D."/>
            <person name="Teijaro C.N."/>
            <person name="Fluegel L."/>
            <person name="Davis C.M."/>
            <person name="Simpson J.R."/>
            <person name="Lauterbach L."/>
            <person name="Steele A.D."/>
            <person name="Gui C."/>
            <person name="Meng S."/>
            <person name="Li G."/>
            <person name="Viehrig K."/>
            <person name="Ye F."/>
            <person name="Su P."/>
            <person name="Kiefer A.F."/>
            <person name="Nichols A."/>
            <person name="Cepeda A.J."/>
            <person name="Yan W."/>
            <person name="Fan B."/>
            <person name="Jiang Y."/>
            <person name="Adhikari A."/>
            <person name="Zheng C.-J."/>
            <person name="Schuster L."/>
            <person name="Cowan T.M."/>
            <person name="Smanski M.J."/>
            <person name="Chevrette M.G."/>
            <person name="De Carvalho L.P.S."/>
            <person name="Shen B."/>
        </authorList>
    </citation>
    <scope>NUCLEOTIDE SEQUENCE [LARGE SCALE GENOMIC DNA]</scope>
    <source>
        <strain evidence="3 4">NPDC000155</strain>
    </source>
</reference>
<dbReference type="InterPro" id="IPR003594">
    <property type="entry name" value="HATPase_dom"/>
</dbReference>
<dbReference type="InterPro" id="IPR036890">
    <property type="entry name" value="HATPase_C_sf"/>
</dbReference>
<accession>A0ABV1Y3L4</accession>
<name>A0ABV1Y3L4_9ACTN</name>
<organism evidence="3 4">
    <name type="scientific">Streptomyces lanatus</name>
    <dbReference type="NCBI Taxonomy" id="66900"/>
    <lineage>
        <taxon>Bacteria</taxon>
        <taxon>Bacillati</taxon>
        <taxon>Actinomycetota</taxon>
        <taxon>Actinomycetes</taxon>
        <taxon>Kitasatosporales</taxon>
        <taxon>Streptomycetaceae</taxon>
        <taxon>Streptomyces</taxon>
    </lineage>
</organism>
<protein>
    <submittedName>
        <fullName evidence="3">ATP-binding protein</fullName>
    </submittedName>
</protein>
<dbReference type="Pfam" id="PF02518">
    <property type="entry name" value="HATPase_c"/>
    <property type="match status" value="1"/>
</dbReference>
<keyword evidence="3" id="KW-0547">Nucleotide-binding</keyword>
<dbReference type="GO" id="GO:0005524">
    <property type="term" value="F:ATP binding"/>
    <property type="evidence" value="ECO:0007669"/>
    <property type="project" value="UniProtKB-KW"/>
</dbReference>
<feature type="region of interest" description="Disordered" evidence="1">
    <location>
        <begin position="48"/>
        <end position="80"/>
    </location>
</feature>
<gene>
    <name evidence="3" type="ORF">ABT384_37765</name>
</gene>
<dbReference type="SUPFAM" id="SSF55874">
    <property type="entry name" value="ATPase domain of HSP90 chaperone/DNA topoisomerase II/histidine kinase"/>
    <property type="match status" value="1"/>
</dbReference>
<keyword evidence="3" id="KW-0067">ATP-binding</keyword>
<evidence type="ECO:0000313" key="3">
    <source>
        <dbReference type="EMBL" id="MER7378381.1"/>
    </source>
</evidence>
<sequence length="80" mass="8178">MPSALSRRSLYQPFQRLGHRSARNDGHGLGLSIVAAIADAHRARITTEKGPEGGLDITVAVPGAGPVGHGGRAAPGNAYP</sequence>
<dbReference type="RefSeq" id="WP_190075151.1">
    <property type="nucleotide sequence ID" value="NZ_BNBM01000022.1"/>
</dbReference>
<dbReference type="Proteomes" id="UP001486207">
    <property type="component" value="Unassembled WGS sequence"/>
</dbReference>